<keyword evidence="1" id="KW-0560">Oxidoreductase</keyword>
<proteinExistence type="predicted"/>
<sequence length="323" mass="35970">MVVASVEPVGVERIRAASVPVIDLSWRRERAAKLIVRACEEFGFFKVVNHGVSDDLVSSMETEAMNFFSLPAREKQQAGPPNPLGYGVRNIGFTGDIGDLEYLLLNTNPSFISQKALSICKTNPTKFCDVVNEYASSMRELATEILEMIGEGLGLEDVHGLSKFIRDTENDSLLRFNHYTVIQQDEPYNNHNHNNNNPSSKSTTRNSKIGFGDHSDPQIITVLHSNDVPGLQILASSPDGPALTNGRLMSVRHRAMAISRSSSSRLSMIYFGGPPLHAQICAFPETVTPQAPRRYKSFTWAEFKKAMYSLRLGYNRLDLYRIG</sequence>
<accession>A0ACB7U4B1</accession>
<name>A0ACB7U4B1_DIOAL</name>
<evidence type="ECO:0000313" key="2">
    <source>
        <dbReference type="Proteomes" id="UP000827976"/>
    </source>
</evidence>
<dbReference type="EMBL" id="CM037029">
    <property type="protein sequence ID" value="KAH7655149.1"/>
    <property type="molecule type" value="Genomic_DNA"/>
</dbReference>
<dbReference type="Proteomes" id="UP000827976">
    <property type="component" value="Chromosome 19"/>
</dbReference>
<gene>
    <name evidence="1" type="ORF">IHE45_19G187200</name>
</gene>
<reference evidence="2" key="1">
    <citation type="journal article" date="2022" name="Nat. Commun.">
        <title>Chromosome evolution and the genetic basis of agronomically important traits in greater yam.</title>
        <authorList>
            <person name="Bredeson J.V."/>
            <person name="Lyons J.B."/>
            <person name="Oniyinde I.O."/>
            <person name="Okereke N.R."/>
            <person name="Kolade O."/>
            <person name="Nnabue I."/>
            <person name="Nwadili C.O."/>
            <person name="Hribova E."/>
            <person name="Parker M."/>
            <person name="Nwogha J."/>
            <person name="Shu S."/>
            <person name="Carlson J."/>
            <person name="Kariba R."/>
            <person name="Muthemba S."/>
            <person name="Knop K."/>
            <person name="Barton G.J."/>
            <person name="Sherwood A.V."/>
            <person name="Lopez-Montes A."/>
            <person name="Asiedu R."/>
            <person name="Jamnadass R."/>
            <person name="Muchugi A."/>
            <person name="Goodstein D."/>
            <person name="Egesi C.N."/>
            <person name="Featherston J."/>
            <person name="Asfaw A."/>
            <person name="Simpson G.G."/>
            <person name="Dolezel J."/>
            <person name="Hendre P.S."/>
            <person name="Van Deynze A."/>
            <person name="Kumar P.L."/>
            <person name="Obidiegwu J.E."/>
            <person name="Bhattacharjee R."/>
            <person name="Rokhsar D.S."/>
        </authorList>
    </citation>
    <scope>NUCLEOTIDE SEQUENCE [LARGE SCALE GENOMIC DNA]</scope>
    <source>
        <strain evidence="2">cv. TDa95/00328</strain>
    </source>
</reference>
<comment type="caution">
    <text evidence="1">The sequence shown here is derived from an EMBL/GenBank/DDBJ whole genome shotgun (WGS) entry which is preliminary data.</text>
</comment>
<evidence type="ECO:0000313" key="1">
    <source>
        <dbReference type="EMBL" id="KAH7655149.1"/>
    </source>
</evidence>
<dbReference type="EC" id="1.14.11.13" evidence="1"/>
<organism evidence="1 2">
    <name type="scientific">Dioscorea alata</name>
    <name type="common">Purple yam</name>
    <dbReference type="NCBI Taxonomy" id="55571"/>
    <lineage>
        <taxon>Eukaryota</taxon>
        <taxon>Viridiplantae</taxon>
        <taxon>Streptophyta</taxon>
        <taxon>Embryophyta</taxon>
        <taxon>Tracheophyta</taxon>
        <taxon>Spermatophyta</taxon>
        <taxon>Magnoliopsida</taxon>
        <taxon>Liliopsida</taxon>
        <taxon>Dioscoreales</taxon>
        <taxon>Dioscoreaceae</taxon>
        <taxon>Dioscorea</taxon>
    </lineage>
</organism>
<protein>
    <submittedName>
        <fullName evidence="1">Gibberellin 2-beta-dioxygenase protein</fullName>
        <ecNumber evidence="1">1.14.11.13</ecNumber>
    </submittedName>
</protein>
<keyword evidence="2" id="KW-1185">Reference proteome</keyword>